<reference evidence="2 3" key="1">
    <citation type="submission" date="2019-12" db="EMBL/GenBank/DDBJ databases">
        <title>Hymenobacter sp. HMF4947 Genome sequencing and assembly.</title>
        <authorList>
            <person name="Kang H."/>
            <person name="Cha I."/>
            <person name="Kim H."/>
            <person name="Joh K."/>
        </authorList>
    </citation>
    <scope>NUCLEOTIDE SEQUENCE [LARGE SCALE GENOMIC DNA]</scope>
    <source>
        <strain evidence="2 3">HMF4947</strain>
    </source>
</reference>
<keyword evidence="1" id="KW-0732">Signal</keyword>
<dbReference type="EMBL" id="WQKZ01000001">
    <property type="protein sequence ID" value="MVN75061.1"/>
    <property type="molecule type" value="Genomic_DNA"/>
</dbReference>
<feature type="chain" id="PRO_5029770318" evidence="1">
    <location>
        <begin position="19"/>
        <end position="242"/>
    </location>
</feature>
<evidence type="ECO:0000256" key="1">
    <source>
        <dbReference type="SAM" id="SignalP"/>
    </source>
</evidence>
<feature type="signal peptide" evidence="1">
    <location>
        <begin position="1"/>
        <end position="18"/>
    </location>
</feature>
<name>A0A7K1TA55_9BACT</name>
<organism evidence="2 3">
    <name type="scientific">Hymenobacter ginkgonis</name>
    <dbReference type="NCBI Taxonomy" id="2682976"/>
    <lineage>
        <taxon>Bacteria</taxon>
        <taxon>Pseudomonadati</taxon>
        <taxon>Bacteroidota</taxon>
        <taxon>Cytophagia</taxon>
        <taxon>Cytophagales</taxon>
        <taxon>Hymenobacteraceae</taxon>
        <taxon>Hymenobacter</taxon>
    </lineage>
</organism>
<gene>
    <name evidence="2" type="ORF">GO988_01840</name>
</gene>
<proteinExistence type="predicted"/>
<sequence length="242" mass="27535">MKQLLPFLLAVLPSFSCAQSAFPFPDKLPVKAPVSPPSVPALTLNFSPLATLDPNTSTLLFGVEYRLSQRIGVAAEYGARFRPLQLTGFGLTKNKNDYHYYKIKAEVRYYLPPIDKHPHQEIYMALQPFFVPQTYTRYNDNYVVNDIHIGYDRADVKKTVTGLDFKLGFIWHYGPSWQLEVGGGLGIRHVSVAYQTDREFLEQRANQFQVNMFNQSEKPGSGLDFDVATVCKVGYRFGLPRR</sequence>
<accession>A0A7K1TA55</accession>
<comment type="caution">
    <text evidence="2">The sequence shown here is derived from an EMBL/GenBank/DDBJ whole genome shotgun (WGS) entry which is preliminary data.</text>
</comment>
<evidence type="ECO:0000313" key="3">
    <source>
        <dbReference type="Proteomes" id="UP000441336"/>
    </source>
</evidence>
<keyword evidence="3" id="KW-1185">Reference proteome</keyword>
<dbReference type="Proteomes" id="UP000441336">
    <property type="component" value="Unassembled WGS sequence"/>
</dbReference>
<evidence type="ECO:0000313" key="2">
    <source>
        <dbReference type="EMBL" id="MVN75061.1"/>
    </source>
</evidence>
<dbReference type="AlphaFoldDB" id="A0A7K1TA55"/>
<protein>
    <submittedName>
        <fullName evidence="2">DUF3575 domain-containing protein</fullName>
    </submittedName>
</protein>